<name>A0A1B6EHA0_9HEMI</name>
<accession>A0A1B6EHA0</accession>
<gene>
    <name evidence="2" type="ORF">g.45357</name>
</gene>
<dbReference type="EMBL" id="GECZ01032464">
    <property type="protein sequence ID" value="JAS37305.1"/>
    <property type="molecule type" value="Transcribed_RNA"/>
</dbReference>
<sequence>AGAKANNFNVSETNEKTHVKTVLKPLIDFTEQPKSQFLKPLIAHNEIHSVEQIEKLHIKPLTEKITEVVPKIERIKDDTLDEVLKAEHTVVDNLEKPFLMTPTMFLNDKNGDNFAANDNESFSGVSSP</sequence>
<feature type="compositionally biased region" description="Polar residues" evidence="1">
    <location>
        <begin position="116"/>
        <end position="128"/>
    </location>
</feature>
<evidence type="ECO:0000313" key="2">
    <source>
        <dbReference type="EMBL" id="JAS37305.1"/>
    </source>
</evidence>
<proteinExistence type="predicted"/>
<evidence type="ECO:0000256" key="1">
    <source>
        <dbReference type="SAM" id="MobiDB-lite"/>
    </source>
</evidence>
<dbReference type="AlphaFoldDB" id="A0A1B6EHA0"/>
<organism evidence="2">
    <name type="scientific">Cuerna arida</name>
    <dbReference type="NCBI Taxonomy" id="1464854"/>
    <lineage>
        <taxon>Eukaryota</taxon>
        <taxon>Metazoa</taxon>
        <taxon>Ecdysozoa</taxon>
        <taxon>Arthropoda</taxon>
        <taxon>Hexapoda</taxon>
        <taxon>Insecta</taxon>
        <taxon>Pterygota</taxon>
        <taxon>Neoptera</taxon>
        <taxon>Paraneoptera</taxon>
        <taxon>Hemiptera</taxon>
        <taxon>Auchenorrhyncha</taxon>
        <taxon>Membracoidea</taxon>
        <taxon>Cicadellidae</taxon>
        <taxon>Cicadellinae</taxon>
        <taxon>Proconiini</taxon>
        <taxon>Cuerna</taxon>
    </lineage>
</organism>
<protein>
    <submittedName>
        <fullName evidence="2">Uncharacterized protein</fullName>
    </submittedName>
</protein>
<reference evidence="2" key="1">
    <citation type="submission" date="2015-11" db="EMBL/GenBank/DDBJ databases">
        <title>De novo transcriptome assembly of four potential Pierce s Disease insect vectors from Arizona vineyards.</title>
        <authorList>
            <person name="Tassone E.E."/>
        </authorList>
    </citation>
    <scope>NUCLEOTIDE SEQUENCE</scope>
</reference>
<feature type="region of interest" description="Disordered" evidence="1">
    <location>
        <begin position="109"/>
        <end position="128"/>
    </location>
</feature>
<feature type="non-terminal residue" evidence="2">
    <location>
        <position position="1"/>
    </location>
</feature>
<feature type="non-terminal residue" evidence="2">
    <location>
        <position position="128"/>
    </location>
</feature>